<keyword evidence="1" id="KW-0863">Zinc-finger</keyword>
<proteinExistence type="predicted"/>
<accession>A0A915IGV8</accession>
<dbReference type="AlphaFoldDB" id="A0A915IGV8"/>
<organism evidence="3 4">
    <name type="scientific">Romanomermis culicivorax</name>
    <name type="common">Nematode worm</name>
    <dbReference type="NCBI Taxonomy" id="13658"/>
    <lineage>
        <taxon>Eukaryota</taxon>
        <taxon>Metazoa</taxon>
        <taxon>Ecdysozoa</taxon>
        <taxon>Nematoda</taxon>
        <taxon>Enoplea</taxon>
        <taxon>Dorylaimia</taxon>
        <taxon>Mermithida</taxon>
        <taxon>Mermithoidea</taxon>
        <taxon>Mermithidae</taxon>
        <taxon>Romanomermis</taxon>
    </lineage>
</organism>
<dbReference type="WBParaSite" id="nRc.2.0.1.t13044-RA">
    <property type="protein sequence ID" value="nRc.2.0.1.t13044-RA"/>
    <property type="gene ID" value="nRc.2.0.1.g13044"/>
</dbReference>
<reference evidence="4" key="1">
    <citation type="submission" date="2022-11" db="UniProtKB">
        <authorList>
            <consortium name="WormBaseParasite"/>
        </authorList>
    </citation>
    <scope>IDENTIFICATION</scope>
</reference>
<evidence type="ECO:0000256" key="1">
    <source>
        <dbReference type="PROSITE-ProRule" id="PRU00325"/>
    </source>
</evidence>
<dbReference type="PROSITE" id="PS50966">
    <property type="entry name" value="ZF_SWIM"/>
    <property type="match status" value="1"/>
</dbReference>
<evidence type="ECO:0000313" key="3">
    <source>
        <dbReference type="Proteomes" id="UP000887565"/>
    </source>
</evidence>
<dbReference type="OMA" id="INTFMID"/>
<protein>
    <submittedName>
        <fullName evidence="4">SWIM-type domain-containing protein</fullName>
    </submittedName>
</protein>
<evidence type="ECO:0000313" key="4">
    <source>
        <dbReference type="WBParaSite" id="nRc.2.0.1.t13044-RA"/>
    </source>
</evidence>
<name>A0A915IGV8_ROMCU</name>
<keyword evidence="1" id="KW-0862">Zinc</keyword>
<dbReference type="GO" id="GO:0008270">
    <property type="term" value="F:zinc ion binding"/>
    <property type="evidence" value="ECO:0007669"/>
    <property type="project" value="UniProtKB-KW"/>
</dbReference>
<dbReference type="InterPro" id="IPR007527">
    <property type="entry name" value="Znf_SWIM"/>
</dbReference>
<sequence length="133" mass="15057">MCDTDELTIKNIVSELLKELETCNGGELDENLASMLLDIFGPDLVLGAMNIAERRNVITDMNNYAYAILPKSNYCRCKFFESEGLFADRALLCIHTMAVKLSEALKLCQTRVVDDKMINTFMIDFLCDSRIDD</sequence>
<keyword evidence="1" id="KW-0479">Metal-binding</keyword>
<evidence type="ECO:0000259" key="2">
    <source>
        <dbReference type="PROSITE" id="PS50966"/>
    </source>
</evidence>
<feature type="domain" description="SWIM-type" evidence="2">
    <location>
        <begin position="66"/>
        <end position="104"/>
    </location>
</feature>
<keyword evidence="3" id="KW-1185">Reference proteome</keyword>
<dbReference type="Proteomes" id="UP000887565">
    <property type="component" value="Unplaced"/>
</dbReference>